<feature type="transmembrane region" description="Helical" evidence="3">
    <location>
        <begin position="21"/>
        <end position="46"/>
    </location>
</feature>
<comment type="caution">
    <text evidence="4">The sequence shown here is derived from an EMBL/GenBank/DDBJ whole genome shotgun (WGS) entry which is preliminary data.</text>
</comment>
<feature type="compositionally biased region" description="Low complexity" evidence="2">
    <location>
        <begin position="220"/>
        <end position="233"/>
    </location>
</feature>
<dbReference type="EMBL" id="NJHN03000062">
    <property type="protein sequence ID" value="KAH9418738.1"/>
    <property type="molecule type" value="Genomic_DNA"/>
</dbReference>
<dbReference type="Gene3D" id="1.10.640.10">
    <property type="entry name" value="Haem peroxidase domain superfamily, animal type"/>
    <property type="match status" value="1"/>
</dbReference>
<dbReference type="SUPFAM" id="SSF48113">
    <property type="entry name" value="Heme-dependent peroxidases"/>
    <property type="match status" value="1"/>
</dbReference>
<feature type="compositionally biased region" description="Polar residues" evidence="2">
    <location>
        <begin position="109"/>
        <end position="118"/>
    </location>
</feature>
<protein>
    <submittedName>
        <fullName evidence="4">Heme binding</fullName>
    </submittedName>
</protein>
<gene>
    <name evidence="4" type="primary">HPX5</name>
    <name evidence="4" type="ORF">DERP_004064</name>
</gene>
<dbReference type="Pfam" id="PF03098">
    <property type="entry name" value="An_peroxidase"/>
    <property type="match status" value="1"/>
</dbReference>
<dbReference type="InterPro" id="IPR037120">
    <property type="entry name" value="Haem_peroxidase_sf_animal"/>
</dbReference>
<reference evidence="4 5" key="2">
    <citation type="journal article" date="2022" name="Mol. Biol. Evol.">
        <title>Comparative Genomics Reveals Insights into the Divergent Evolution of Astigmatic Mites and Household Pest Adaptations.</title>
        <authorList>
            <person name="Xiong Q."/>
            <person name="Wan A.T."/>
            <person name="Liu X."/>
            <person name="Fung C.S."/>
            <person name="Xiao X."/>
            <person name="Malainual N."/>
            <person name="Hou J."/>
            <person name="Wang L."/>
            <person name="Wang M."/>
            <person name="Yang K.Y."/>
            <person name="Cui Y."/>
            <person name="Leung E.L."/>
            <person name="Nong W."/>
            <person name="Shin S.K."/>
            <person name="Au S.W."/>
            <person name="Jeong K.Y."/>
            <person name="Chew F.T."/>
            <person name="Hui J.H."/>
            <person name="Leung T.F."/>
            <person name="Tungtrongchitr A."/>
            <person name="Zhong N."/>
            <person name="Liu Z."/>
            <person name="Tsui S.K."/>
        </authorList>
    </citation>
    <scope>NUCLEOTIDE SEQUENCE [LARGE SCALE GENOMIC DNA]</scope>
    <source>
        <strain evidence="4">Derp</strain>
    </source>
</reference>
<feature type="region of interest" description="Disordered" evidence="2">
    <location>
        <begin position="213"/>
        <end position="242"/>
    </location>
</feature>
<dbReference type="CDD" id="cd09823">
    <property type="entry name" value="peroxinectin_like"/>
    <property type="match status" value="1"/>
</dbReference>
<dbReference type="InterPro" id="IPR010255">
    <property type="entry name" value="Haem_peroxidase_sf"/>
</dbReference>
<dbReference type="Proteomes" id="UP000887458">
    <property type="component" value="Unassembled WGS sequence"/>
</dbReference>
<keyword evidence="1" id="KW-0575">Peroxidase</keyword>
<dbReference type="InterPro" id="IPR019791">
    <property type="entry name" value="Haem_peroxidase_animal"/>
</dbReference>
<evidence type="ECO:0000256" key="3">
    <source>
        <dbReference type="SAM" id="Phobius"/>
    </source>
</evidence>
<organism evidence="4 5">
    <name type="scientific">Dermatophagoides pteronyssinus</name>
    <name type="common">European house dust mite</name>
    <dbReference type="NCBI Taxonomy" id="6956"/>
    <lineage>
        <taxon>Eukaryota</taxon>
        <taxon>Metazoa</taxon>
        <taxon>Ecdysozoa</taxon>
        <taxon>Arthropoda</taxon>
        <taxon>Chelicerata</taxon>
        <taxon>Arachnida</taxon>
        <taxon>Acari</taxon>
        <taxon>Acariformes</taxon>
        <taxon>Sarcoptiformes</taxon>
        <taxon>Astigmata</taxon>
        <taxon>Psoroptidia</taxon>
        <taxon>Analgoidea</taxon>
        <taxon>Pyroglyphidae</taxon>
        <taxon>Dermatophagoidinae</taxon>
        <taxon>Dermatophagoides</taxon>
    </lineage>
</organism>
<keyword evidence="5" id="KW-1185">Reference proteome</keyword>
<keyword evidence="3" id="KW-1133">Transmembrane helix</keyword>
<evidence type="ECO:0000313" key="4">
    <source>
        <dbReference type="EMBL" id="KAH9418738.1"/>
    </source>
</evidence>
<proteinExistence type="predicted"/>
<dbReference type="PANTHER" id="PTHR11475:SF106">
    <property type="entry name" value="CURLY SU"/>
    <property type="match status" value="1"/>
</dbReference>
<feature type="region of interest" description="Disordered" evidence="2">
    <location>
        <begin position="109"/>
        <end position="163"/>
    </location>
</feature>
<reference evidence="4 5" key="1">
    <citation type="journal article" date="2018" name="J. Allergy Clin. Immunol.">
        <title>High-quality assembly of Dermatophagoides pteronyssinus genome and transcriptome reveals a wide range of novel allergens.</title>
        <authorList>
            <person name="Liu X.Y."/>
            <person name="Yang K.Y."/>
            <person name="Wang M.Q."/>
            <person name="Kwok J.S."/>
            <person name="Zeng X."/>
            <person name="Yang Z."/>
            <person name="Xiao X.J."/>
            <person name="Lau C.P."/>
            <person name="Li Y."/>
            <person name="Huang Z.M."/>
            <person name="Ba J.G."/>
            <person name="Yim A.K."/>
            <person name="Ouyang C.Y."/>
            <person name="Ngai S.M."/>
            <person name="Chan T.F."/>
            <person name="Leung E.L."/>
            <person name="Liu L."/>
            <person name="Liu Z.G."/>
            <person name="Tsui S.K."/>
        </authorList>
    </citation>
    <scope>NUCLEOTIDE SEQUENCE [LARGE SCALE GENOMIC DNA]</scope>
    <source>
        <strain evidence="4">Derp</strain>
    </source>
</reference>
<evidence type="ECO:0000313" key="5">
    <source>
        <dbReference type="Proteomes" id="UP000887458"/>
    </source>
</evidence>
<name>A0ABQ8J841_DERPT</name>
<keyword evidence="3" id="KW-0812">Transmembrane</keyword>
<dbReference type="PANTHER" id="PTHR11475">
    <property type="entry name" value="OXIDASE/PEROXIDASE"/>
    <property type="match status" value="1"/>
</dbReference>
<keyword evidence="3" id="KW-0472">Membrane</keyword>
<evidence type="ECO:0000256" key="1">
    <source>
        <dbReference type="ARBA" id="ARBA00022559"/>
    </source>
</evidence>
<dbReference type="PRINTS" id="PR00457">
    <property type="entry name" value="ANPEROXIDASE"/>
</dbReference>
<feature type="non-terminal residue" evidence="4">
    <location>
        <position position="1"/>
    </location>
</feature>
<sequence length="998" mass="115689">HFSYRFDIRKRIRSLSTLLSLSSLTSLSTIMRIISTMIILLLLIMFNQGINSQTTLPITTTTTTTYNQRRISSIPYNNFNQMNYYSKQQQQNLMPNSNLINKNYDQIQSNSNNLDRSFNQNQNNQQNDYNSNQIDNDNQNFNQKQQQQQRWLPIQQQQQQQNSFNDKFSTKRLNPFEKYLNNNNDNNKMMTMKRWSQTSTKSPFARLTQRRQSYENENDNQQQTITNGQQQQQQHDKTKSNHDYLMNDNVDNNVNNNNINNNNNDNYLANSNECAVILKRFDTNDKTSPSSYGGLSYKAMMEALRGSSQEFNDEESQNQLCITYDDVNVAVEKAMRIRRYIRPNDIDNLEPPPEQIAETAEVIQEATKILSHRFELSYDEILNALPLIDMSRTIFWPHCPGHVKPIKCRMERFRTYTGHCNNIENPSWGAANTAFVRYLPPVYSNGIDGYRKSVIKGRKLPHPRLVTRMVHADFDRPSTDMTILVMSWGQFLDHDLALAMPPRFFIDGHEVEVDCCRLPPGQPAHELCEPVQIPPNDPVYGPMGRKCHDFKRSIAGHRPNCALGPRVHVNILTSPIDANFVYGSTRAAAERLRTFRGGLMRTWNIFDKEGMKPLLPAEDKNPDLECINRPRNLFCFIAGDIRVNEQIHLTVLHTLYVRDHNRMAIELGRINPHWDDERIYQEARHIMAATVQHIAFNEWLPIVIGDNMMEQHNLKLVEDGGYWNGYDPHAHTSPSQAFTTSAFRFGHTFIQGKVMRFDNNHKMIAQHSLRNLLRRPYIVYRPGMIDELTMGLVDTPAQSYDSFITKEVSGHLFQEEDDFAGMDLPMLNLLRAREQGVPGYNFYREWCGLQRAESFEDLIPMVGNRTAQMYSELYAHPDDIDLWSGGVSEFPMPDALVGPTFGCIIARNFANIRKGDRFWYENPGMPSSFTPGQLAQIKKSSQARIICANGDNITTIQRWALRRPHEIFNPRLRCNEIPDLDYNYWRENPNTGLWMLNG</sequence>
<keyword evidence="1" id="KW-0560">Oxidoreductase</keyword>
<evidence type="ECO:0000256" key="2">
    <source>
        <dbReference type="SAM" id="MobiDB-lite"/>
    </source>
</evidence>
<dbReference type="PROSITE" id="PS50292">
    <property type="entry name" value="PEROXIDASE_3"/>
    <property type="match status" value="1"/>
</dbReference>
<feature type="compositionally biased region" description="Low complexity" evidence="2">
    <location>
        <begin position="119"/>
        <end position="162"/>
    </location>
</feature>
<accession>A0ABQ8J841</accession>